<evidence type="ECO:0000256" key="4">
    <source>
        <dbReference type="ARBA" id="ARBA00023157"/>
    </source>
</evidence>
<dbReference type="SUPFAM" id="SSF52833">
    <property type="entry name" value="Thioredoxin-like"/>
    <property type="match status" value="1"/>
</dbReference>
<dbReference type="AlphaFoldDB" id="A0A1W1UCQ2"/>
<keyword evidence="4" id="KW-1015">Disulfide bond</keyword>
<protein>
    <submittedName>
        <fullName evidence="7">Cytochrome c biogenesis protein CcmG, thiol:disulfide interchange protein DsbE</fullName>
    </submittedName>
</protein>
<dbReference type="Gene3D" id="3.40.30.10">
    <property type="entry name" value="Glutaredoxin"/>
    <property type="match status" value="1"/>
</dbReference>
<dbReference type="GO" id="GO:0015036">
    <property type="term" value="F:disulfide oxidoreductase activity"/>
    <property type="evidence" value="ECO:0007669"/>
    <property type="project" value="InterPro"/>
</dbReference>
<dbReference type="STRING" id="1122938.SAMN05660772_00239"/>
<name>A0A1W1UCQ2_9PAST</name>
<dbReference type="GO" id="GO:0005886">
    <property type="term" value="C:plasma membrane"/>
    <property type="evidence" value="ECO:0007669"/>
    <property type="project" value="UniProtKB-SubCell"/>
</dbReference>
<dbReference type="EMBL" id="FWWV01000001">
    <property type="protein sequence ID" value="SMB78802.1"/>
    <property type="molecule type" value="Genomic_DNA"/>
</dbReference>
<sequence length="184" mass="20805">MLKHRLKLFLPLLAVVALAVMLLLGLQRDPNQLSLARQDKALPAFQVTDLLQPAEWIDNRTLPRQPFLLNVWGSWCASCHVEHPFLIELKQQGILIYGLNYRDNPQAARQMLIGKGNPFARVLNDHDGRLALQLGVYGAPETYLIDGDGIIRFRYAGELNPQVWQQQFAPLLAQFGVKAGEKEK</sequence>
<comment type="similarity">
    <text evidence="2">Belongs to the thioredoxin family. DsbE subfamily.</text>
</comment>
<dbReference type="InterPro" id="IPR017937">
    <property type="entry name" value="Thioredoxin_CS"/>
</dbReference>
<dbReference type="NCBIfam" id="TIGR00385">
    <property type="entry name" value="dsbE"/>
    <property type="match status" value="1"/>
</dbReference>
<dbReference type="CDD" id="cd03010">
    <property type="entry name" value="TlpA_like_DsbE"/>
    <property type="match status" value="1"/>
</dbReference>
<evidence type="ECO:0000259" key="6">
    <source>
        <dbReference type="PROSITE" id="PS51352"/>
    </source>
</evidence>
<dbReference type="PROSITE" id="PS00194">
    <property type="entry name" value="THIOREDOXIN_1"/>
    <property type="match status" value="1"/>
</dbReference>
<gene>
    <name evidence="7" type="ORF">SAMN05660772_00239</name>
</gene>
<dbReference type="InterPro" id="IPR004799">
    <property type="entry name" value="Periplasmic_diS_OxRdtase_DsbE"/>
</dbReference>
<dbReference type="GO" id="GO:0030288">
    <property type="term" value="C:outer membrane-bounded periplasmic space"/>
    <property type="evidence" value="ECO:0007669"/>
    <property type="project" value="InterPro"/>
</dbReference>
<dbReference type="InterPro" id="IPR036249">
    <property type="entry name" value="Thioredoxin-like_sf"/>
</dbReference>
<proteinExistence type="inferred from homology"/>
<feature type="domain" description="Thioredoxin" evidence="6">
    <location>
        <begin position="36"/>
        <end position="173"/>
    </location>
</feature>
<accession>A0A1W1UCQ2</accession>
<dbReference type="PANTHER" id="PTHR42852">
    <property type="entry name" value="THIOL:DISULFIDE INTERCHANGE PROTEIN DSBE"/>
    <property type="match status" value="1"/>
</dbReference>
<evidence type="ECO:0000313" key="8">
    <source>
        <dbReference type="Proteomes" id="UP000192408"/>
    </source>
</evidence>
<dbReference type="InterPro" id="IPR013766">
    <property type="entry name" value="Thioredoxin_domain"/>
</dbReference>
<dbReference type="InterPro" id="IPR013740">
    <property type="entry name" value="Redoxin"/>
</dbReference>
<dbReference type="RefSeq" id="WP_084255488.1">
    <property type="nucleotide sequence ID" value="NZ_FWWV01000001.1"/>
</dbReference>
<reference evidence="8" key="1">
    <citation type="submission" date="2017-04" db="EMBL/GenBank/DDBJ databases">
        <authorList>
            <person name="Varghese N."/>
            <person name="Submissions S."/>
        </authorList>
    </citation>
    <scope>NUCLEOTIDE SEQUENCE [LARGE SCALE GENOMIC DNA]</scope>
    <source>
        <strain evidence="8">DSM 23072</strain>
    </source>
</reference>
<evidence type="ECO:0000256" key="5">
    <source>
        <dbReference type="ARBA" id="ARBA00023284"/>
    </source>
</evidence>
<dbReference type="PANTHER" id="PTHR42852:SF6">
    <property type="entry name" value="THIOL:DISULFIDE INTERCHANGE PROTEIN DSBE"/>
    <property type="match status" value="1"/>
</dbReference>
<keyword evidence="5" id="KW-0676">Redox-active center</keyword>
<evidence type="ECO:0000256" key="3">
    <source>
        <dbReference type="ARBA" id="ARBA00022748"/>
    </source>
</evidence>
<evidence type="ECO:0000256" key="1">
    <source>
        <dbReference type="ARBA" id="ARBA00004383"/>
    </source>
</evidence>
<evidence type="ECO:0000313" key="7">
    <source>
        <dbReference type="EMBL" id="SMB78802.1"/>
    </source>
</evidence>
<organism evidence="7 8">
    <name type="scientific">Pasteurella testudinis DSM 23072</name>
    <dbReference type="NCBI Taxonomy" id="1122938"/>
    <lineage>
        <taxon>Bacteria</taxon>
        <taxon>Pseudomonadati</taxon>
        <taxon>Pseudomonadota</taxon>
        <taxon>Gammaproteobacteria</taxon>
        <taxon>Pasteurellales</taxon>
        <taxon>Pasteurellaceae</taxon>
        <taxon>Pasteurella</taxon>
    </lineage>
</organism>
<evidence type="ECO:0000256" key="2">
    <source>
        <dbReference type="ARBA" id="ARBA00007758"/>
    </source>
</evidence>
<keyword evidence="8" id="KW-1185">Reference proteome</keyword>
<dbReference type="Pfam" id="PF08534">
    <property type="entry name" value="Redoxin"/>
    <property type="match status" value="1"/>
</dbReference>
<dbReference type="PROSITE" id="PS51352">
    <property type="entry name" value="THIOREDOXIN_2"/>
    <property type="match status" value="1"/>
</dbReference>
<dbReference type="Proteomes" id="UP000192408">
    <property type="component" value="Unassembled WGS sequence"/>
</dbReference>
<dbReference type="InterPro" id="IPR050553">
    <property type="entry name" value="Thioredoxin_ResA/DsbE_sf"/>
</dbReference>
<keyword evidence="3" id="KW-0201">Cytochrome c-type biogenesis</keyword>
<dbReference type="GO" id="GO:0017004">
    <property type="term" value="P:cytochrome complex assembly"/>
    <property type="evidence" value="ECO:0007669"/>
    <property type="project" value="UniProtKB-KW"/>
</dbReference>
<comment type="subcellular location">
    <subcellularLocation>
        <location evidence="1">Cell inner membrane</location>
        <topology evidence="1">Single-pass membrane protein</topology>
        <orientation evidence="1">Periplasmic side</orientation>
    </subcellularLocation>
</comment>